<dbReference type="Proteomes" id="UP000248330">
    <property type="component" value="Unassembled WGS sequence"/>
</dbReference>
<comment type="caution">
    <text evidence="1">The sequence shown here is derived from an EMBL/GenBank/DDBJ whole genome shotgun (WGS) entry which is preliminary data.</text>
</comment>
<organism evidence="1 2">
    <name type="scientific">Sinimarinibacterium flocculans</name>
    <dbReference type="NCBI Taxonomy" id="985250"/>
    <lineage>
        <taxon>Bacteria</taxon>
        <taxon>Pseudomonadati</taxon>
        <taxon>Pseudomonadota</taxon>
        <taxon>Gammaproteobacteria</taxon>
        <taxon>Nevskiales</taxon>
        <taxon>Nevskiaceae</taxon>
        <taxon>Sinimarinibacterium</taxon>
    </lineage>
</organism>
<protein>
    <submittedName>
        <fullName evidence="1">Uncharacterized protein</fullName>
    </submittedName>
</protein>
<accession>A0A318E4X0</accession>
<evidence type="ECO:0000313" key="2">
    <source>
        <dbReference type="Proteomes" id="UP000248330"/>
    </source>
</evidence>
<sequence>MIIGVFFAEQQPGVSVVCGLVNVAKALDARTNMQMQAEQPRYNETRDQ</sequence>
<evidence type="ECO:0000313" key="1">
    <source>
        <dbReference type="EMBL" id="PXV63738.1"/>
    </source>
</evidence>
<dbReference type="AlphaFoldDB" id="A0A318E4X0"/>
<dbReference type="RefSeq" id="WP_170124131.1">
    <property type="nucleotide sequence ID" value="NZ_CAKZQT010000014.1"/>
</dbReference>
<gene>
    <name evidence="1" type="ORF">C8D93_11547</name>
</gene>
<reference evidence="1 2" key="1">
    <citation type="submission" date="2018-04" db="EMBL/GenBank/DDBJ databases">
        <title>Genomic Encyclopedia of Type Strains, Phase IV (KMG-IV): sequencing the most valuable type-strain genomes for metagenomic binning, comparative biology and taxonomic classification.</title>
        <authorList>
            <person name="Goeker M."/>
        </authorList>
    </citation>
    <scope>NUCLEOTIDE SEQUENCE [LARGE SCALE GENOMIC DNA]</scope>
    <source>
        <strain evidence="1 2">DSM 104150</strain>
    </source>
</reference>
<proteinExistence type="predicted"/>
<name>A0A318E4X0_9GAMM</name>
<dbReference type="EMBL" id="QICN01000015">
    <property type="protein sequence ID" value="PXV63738.1"/>
    <property type="molecule type" value="Genomic_DNA"/>
</dbReference>
<keyword evidence="2" id="KW-1185">Reference proteome</keyword>